<evidence type="ECO:0000313" key="8">
    <source>
        <dbReference type="Proteomes" id="UP000180252"/>
    </source>
</evidence>
<protein>
    <recommendedName>
        <fullName evidence="9">Flippase</fullName>
    </recommendedName>
</protein>
<evidence type="ECO:0000256" key="4">
    <source>
        <dbReference type="ARBA" id="ARBA00022989"/>
    </source>
</evidence>
<keyword evidence="3 6" id="KW-0812">Transmembrane</keyword>
<dbReference type="PANTHER" id="PTHR30250">
    <property type="entry name" value="PST FAMILY PREDICTED COLANIC ACID TRANSPORTER"/>
    <property type="match status" value="1"/>
</dbReference>
<evidence type="ECO:0000256" key="3">
    <source>
        <dbReference type="ARBA" id="ARBA00022692"/>
    </source>
</evidence>
<keyword evidence="4 6" id="KW-1133">Transmembrane helix</keyword>
<evidence type="ECO:0000256" key="1">
    <source>
        <dbReference type="ARBA" id="ARBA00004651"/>
    </source>
</evidence>
<comment type="subcellular location">
    <subcellularLocation>
        <location evidence="1">Cell membrane</location>
        <topology evidence="1">Multi-pass membrane protein</topology>
    </subcellularLocation>
</comment>
<gene>
    <name evidence="7" type="ORF">BHE19_03075</name>
</gene>
<dbReference type="PANTHER" id="PTHR30250:SF11">
    <property type="entry name" value="O-ANTIGEN TRANSPORTER-RELATED"/>
    <property type="match status" value="1"/>
</dbReference>
<dbReference type="Pfam" id="PF01943">
    <property type="entry name" value="Polysacc_synt"/>
    <property type="match status" value="1"/>
</dbReference>
<sequence>MKKNTIIDYLTYGSGQLINLIAPLLVAPKVISVCGIEHWGKIGVALSVFTLLGLFIDFGSNILGVKEISINKDNFSKIQSYLNTSFAIKLIFFFILLFLIIVVSLIFNTINQKLYLLALTLLSAQFFNITWVYQGLEKFGIINRLIFFSKAIYVLLVYILIREKEDYYFVLFLLGAANTFIYLFYFIKIWKSYKLSLLDVKGDLIKKQFKNEYAILVSNFSIAIYVQSPILIIQYLLGDYYAGIYKIGDMILSVFRSYLSVFFNVSFPKFCERYSQNKKEGILFLKKINCINTLLLVLGVLVILIGGTISMNYYVINDDINNLLGFYSGFLIVPIITALNIPFYQYLIYKNEQKVLSKILSFGSVMMLISGYLLTLFFKLKGSLISVFFIEGLITTLIILLCFKKYKISLRTFQINK</sequence>
<feature type="transmembrane region" description="Helical" evidence="6">
    <location>
        <begin position="9"/>
        <end position="31"/>
    </location>
</feature>
<keyword evidence="5 6" id="KW-0472">Membrane</keyword>
<reference evidence="8" key="1">
    <citation type="submission" date="2016-09" db="EMBL/GenBank/DDBJ databases">
        <authorList>
            <person name="Chen S."/>
            <person name="Walker E."/>
        </authorList>
    </citation>
    <scope>NUCLEOTIDE SEQUENCE [LARGE SCALE GENOMIC DNA]</scope>
    <source>
        <strain evidence="8">MSU</strain>
    </source>
</reference>
<evidence type="ECO:0008006" key="9">
    <source>
        <dbReference type="Google" id="ProtNLM"/>
    </source>
</evidence>
<feature type="transmembrane region" description="Helical" evidence="6">
    <location>
        <begin position="145"/>
        <end position="161"/>
    </location>
</feature>
<evidence type="ECO:0000313" key="7">
    <source>
        <dbReference type="EMBL" id="OHT46505.1"/>
    </source>
</evidence>
<dbReference type="RefSeq" id="WP_070906226.1">
    <property type="nucleotide sequence ID" value="NZ_MIKE01000011.1"/>
</dbReference>
<proteinExistence type="predicted"/>
<feature type="transmembrane region" description="Helical" evidence="6">
    <location>
        <begin position="359"/>
        <end position="378"/>
    </location>
</feature>
<name>A0A1S1JAM5_9FLAO</name>
<evidence type="ECO:0000256" key="5">
    <source>
        <dbReference type="ARBA" id="ARBA00023136"/>
    </source>
</evidence>
<organism evidence="7 8">
    <name type="scientific">Flavobacterium tructae</name>
    <dbReference type="NCBI Taxonomy" id="1114873"/>
    <lineage>
        <taxon>Bacteria</taxon>
        <taxon>Pseudomonadati</taxon>
        <taxon>Bacteroidota</taxon>
        <taxon>Flavobacteriia</taxon>
        <taxon>Flavobacteriales</taxon>
        <taxon>Flavobacteriaceae</taxon>
        <taxon>Flavobacterium</taxon>
    </lineage>
</organism>
<comment type="caution">
    <text evidence="7">The sequence shown here is derived from an EMBL/GenBank/DDBJ whole genome shotgun (WGS) entry which is preliminary data.</text>
</comment>
<dbReference type="InterPro" id="IPR050833">
    <property type="entry name" value="Poly_Biosynth_Transport"/>
</dbReference>
<dbReference type="STRING" id="1278819.BHE19_03075"/>
<dbReference type="EMBL" id="MIKE01000011">
    <property type="protein sequence ID" value="OHT46505.1"/>
    <property type="molecule type" value="Genomic_DNA"/>
</dbReference>
<feature type="transmembrane region" description="Helical" evidence="6">
    <location>
        <begin position="326"/>
        <end position="347"/>
    </location>
</feature>
<dbReference type="AlphaFoldDB" id="A0A1S1JAM5"/>
<feature type="transmembrane region" description="Helical" evidence="6">
    <location>
        <begin position="167"/>
        <end position="187"/>
    </location>
</feature>
<feature type="transmembrane region" description="Helical" evidence="6">
    <location>
        <begin position="86"/>
        <end position="108"/>
    </location>
</feature>
<dbReference type="Proteomes" id="UP000180252">
    <property type="component" value="Unassembled WGS sequence"/>
</dbReference>
<dbReference type="GO" id="GO:0005886">
    <property type="term" value="C:plasma membrane"/>
    <property type="evidence" value="ECO:0007669"/>
    <property type="project" value="UniProtKB-SubCell"/>
</dbReference>
<feature type="transmembrane region" description="Helical" evidence="6">
    <location>
        <begin position="288"/>
        <end position="314"/>
    </location>
</feature>
<feature type="transmembrane region" description="Helical" evidence="6">
    <location>
        <begin position="114"/>
        <end position="133"/>
    </location>
</feature>
<evidence type="ECO:0000256" key="2">
    <source>
        <dbReference type="ARBA" id="ARBA00022475"/>
    </source>
</evidence>
<dbReference type="OrthoDB" id="9815702at2"/>
<feature type="transmembrane region" description="Helical" evidence="6">
    <location>
        <begin position="213"/>
        <end position="237"/>
    </location>
</feature>
<feature type="transmembrane region" description="Helical" evidence="6">
    <location>
        <begin position="384"/>
        <end position="403"/>
    </location>
</feature>
<evidence type="ECO:0000256" key="6">
    <source>
        <dbReference type="SAM" id="Phobius"/>
    </source>
</evidence>
<dbReference type="InterPro" id="IPR002797">
    <property type="entry name" value="Polysacc_synth"/>
</dbReference>
<keyword evidence="2" id="KW-1003">Cell membrane</keyword>
<feature type="transmembrane region" description="Helical" evidence="6">
    <location>
        <begin position="43"/>
        <end position="65"/>
    </location>
</feature>
<accession>A0A1S1JAM5</accession>